<dbReference type="HOGENOM" id="CLU_2761563_0_0_1"/>
<organism evidence="2">
    <name type="scientific">Medicago truncatula</name>
    <name type="common">Barrel medic</name>
    <name type="synonym">Medicago tribuloides</name>
    <dbReference type="NCBI Taxonomy" id="3880"/>
    <lineage>
        <taxon>Eukaryota</taxon>
        <taxon>Viridiplantae</taxon>
        <taxon>Streptophyta</taxon>
        <taxon>Embryophyta</taxon>
        <taxon>Tracheophyta</taxon>
        <taxon>Spermatophyta</taxon>
        <taxon>Magnoliopsida</taxon>
        <taxon>eudicotyledons</taxon>
        <taxon>Gunneridae</taxon>
        <taxon>Pentapetalae</taxon>
        <taxon>rosids</taxon>
        <taxon>fabids</taxon>
        <taxon>Fabales</taxon>
        <taxon>Fabaceae</taxon>
        <taxon>Papilionoideae</taxon>
        <taxon>50 kb inversion clade</taxon>
        <taxon>NPAAA clade</taxon>
        <taxon>Hologalegina</taxon>
        <taxon>IRL clade</taxon>
        <taxon>Trifolieae</taxon>
        <taxon>Medicago</taxon>
    </lineage>
</organism>
<reference evidence="4" key="5">
    <citation type="submission" date="2015-04" db="UniProtKB">
        <authorList>
            <consortium name="EnsemblPlants"/>
        </authorList>
    </citation>
    <scope>IDENTIFICATION</scope>
    <source>
        <strain evidence="4">cv. Jemalong A17</strain>
    </source>
</reference>
<feature type="compositionally biased region" description="Polar residues" evidence="1">
    <location>
        <begin position="1"/>
        <end position="10"/>
    </location>
</feature>
<evidence type="ECO:0000313" key="2">
    <source>
        <dbReference type="EMBL" id="ABD33221.1"/>
    </source>
</evidence>
<sequence>MVQAQGSLRQPPQIIQDDLPSNSNSMYTQAVKSSDLQLSDSSFIQKKNKKLSDSSVYFPKDGPPMSLDAN</sequence>
<dbReference type="Proteomes" id="UP000002051">
    <property type="component" value="Chromosome 2"/>
</dbReference>
<evidence type="ECO:0000313" key="5">
    <source>
        <dbReference type="Proteomes" id="UP000002051"/>
    </source>
</evidence>
<dbReference type="EMBL" id="AC158464">
    <property type="protein sequence ID" value="ABD33221.1"/>
    <property type="molecule type" value="Genomic_DNA"/>
</dbReference>
<proteinExistence type="predicted"/>
<reference evidence="3 5" key="3">
    <citation type="journal article" date="2011" name="Nature">
        <title>The Medicago genome provides insight into the evolution of rhizobial symbioses.</title>
        <authorList>
            <person name="Young N.D."/>
            <person name="Debelle F."/>
            <person name="Oldroyd G.E."/>
            <person name="Geurts R."/>
            <person name="Cannon S.B."/>
            <person name="Udvardi M.K."/>
            <person name="Benedito V.A."/>
            <person name="Mayer K.F."/>
            <person name="Gouzy J."/>
            <person name="Schoof H."/>
            <person name="Van de Peer Y."/>
            <person name="Proost S."/>
            <person name="Cook D.R."/>
            <person name="Meyers B.C."/>
            <person name="Spannagl M."/>
            <person name="Cheung F."/>
            <person name="De Mita S."/>
            <person name="Krishnakumar V."/>
            <person name="Gundlach H."/>
            <person name="Zhou S."/>
            <person name="Mudge J."/>
            <person name="Bharti A.K."/>
            <person name="Murray J.D."/>
            <person name="Naoumkina M.A."/>
            <person name="Rosen B."/>
            <person name="Silverstein K.A."/>
            <person name="Tang H."/>
            <person name="Rombauts S."/>
            <person name="Zhao P.X."/>
            <person name="Zhou P."/>
            <person name="Barbe V."/>
            <person name="Bardou P."/>
            <person name="Bechner M."/>
            <person name="Bellec A."/>
            <person name="Berger A."/>
            <person name="Berges H."/>
            <person name="Bidwell S."/>
            <person name="Bisseling T."/>
            <person name="Choisne N."/>
            <person name="Couloux A."/>
            <person name="Denny R."/>
            <person name="Deshpande S."/>
            <person name="Dai X."/>
            <person name="Doyle J.J."/>
            <person name="Dudez A.M."/>
            <person name="Farmer A.D."/>
            <person name="Fouteau S."/>
            <person name="Franken C."/>
            <person name="Gibelin C."/>
            <person name="Gish J."/>
            <person name="Goldstein S."/>
            <person name="Gonzalez A.J."/>
            <person name="Green P.J."/>
            <person name="Hallab A."/>
            <person name="Hartog M."/>
            <person name="Hua A."/>
            <person name="Humphray S.J."/>
            <person name="Jeong D.H."/>
            <person name="Jing Y."/>
            <person name="Jocker A."/>
            <person name="Kenton S.M."/>
            <person name="Kim D.J."/>
            <person name="Klee K."/>
            <person name="Lai H."/>
            <person name="Lang C."/>
            <person name="Lin S."/>
            <person name="Macmil S.L."/>
            <person name="Magdelenat G."/>
            <person name="Matthews L."/>
            <person name="McCorrison J."/>
            <person name="Monaghan E.L."/>
            <person name="Mun J.H."/>
            <person name="Najar F.Z."/>
            <person name="Nicholson C."/>
            <person name="Noirot C."/>
            <person name="O'Bleness M."/>
            <person name="Paule C.R."/>
            <person name="Poulain J."/>
            <person name="Prion F."/>
            <person name="Qin B."/>
            <person name="Qu C."/>
            <person name="Retzel E.F."/>
            <person name="Riddle C."/>
            <person name="Sallet E."/>
            <person name="Samain S."/>
            <person name="Samson N."/>
            <person name="Sanders I."/>
            <person name="Saurat O."/>
            <person name="Scarpelli C."/>
            <person name="Schiex T."/>
            <person name="Segurens B."/>
            <person name="Severin A.J."/>
            <person name="Sherrier D.J."/>
            <person name="Shi R."/>
            <person name="Sims S."/>
            <person name="Singer S.R."/>
            <person name="Sinharoy S."/>
            <person name="Sterck L."/>
            <person name="Viollet A."/>
            <person name="Wang B.B."/>
            <person name="Wang K."/>
            <person name="Wang M."/>
            <person name="Wang X."/>
            <person name="Warfsmann J."/>
            <person name="Weissenbach J."/>
            <person name="White D.D."/>
            <person name="White J.D."/>
            <person name="Wiley G.B."/>
            <person name="Wincker P."/>
            <person name="Xing Y."/>
            <person name="Yang L."/>
            <person name="Yao Z."/>
            <person name="Ying F."/>
            <person name="Zhai J."/>
            <person name="Zhou L."/>
            <person name="Zuber A."/>
            <person name="Denarie J."/>
            <person name="Dixon R.A."/>
            <person name="May G.D."/>
            <person name="Schwartz D.C."/>
            <person name="Rogers J."/>
            <person name="Quetier F."/>
            <person name="Town C.D."/>
            <person name="Roe B.A."/>
        </authorList>
    </citation>
    <scope>NUCLEOTIDE SEQUENCE [LARGE SCALE GENOMIC DNA]</scope>
    <source>
        <strain evidence="3">A17</strain>
        <strain evidence="4 5">cv. Jemalong A17</strain>
    </source>
</reference>
<dbReference type="EMBL" id="CM001218">
    <property type="protein sequence ID" value="AES65830.1"/>
    <property type="molecule type" value="Genomic_DNA"/>
</dbReference>
<reference evidence="3 5" key="4">
    <citation type="journal article" date="2014" name="BMC Genomics">
        <title>An improved genome release (version Mt4.0) for the model legume Medicago truncatula.</title>
        <authorList>
            <person name="Tang H."/>
            <person name="Krishnakumar V."/>
            <person name="Bidwell S."/>
            <person name="Rosen B."/>
            <person name="Chan A."/>
            <person name="Zhou S."/>
            <person name="Gentzbittel L."/>
            <person name="Childs K.L."/>
            <person name="Yandell M."/>
            <person name="Gundlach H."/>
            <person name="Mayer K.F."/>
            <person name="Schwartz D.C."/>
            <person name="Town C.D."/>
        </authorList>
    </citation>
    <scope>GENOME REANNOTATION</scope>
    <source>
        <strain evidence="4 5">cv. Jemalong A17</strain>
    </source>
</reference>
<feature type="region of interest" description="Disordered" evidence="1">
    <location>
        <begin position="1"/>
        <end position="70"/>
    </location>
</feature>
<keyword evidence="5" id="KW-1185">Reference proteome</keyword>
<evidence type="ECO:0000313" key="3">
    <source>
        <dbReference type="EMBL" id="AES65830.1"/>
    </source>
</evidence>
<reference evidence="2" key="1">
    <citation type="submission" date="2005-04" db="EMBL/GenBank/DDBJ databases">
        <authorList>
            <person name="Town C.D."/>
        </authorList>
    </citation>
    <scope>NUCLEOTIDE SEQUENCE</scope>
</reference>
<evidence type="ECO:0000313" key="4">
    <source>
        <dbReference type="EnsemblPlants" id="AES65830"/>
    </source>
</evidence>
<feature type="compositionally biased region" description="Polar residues" evidence="1">
    <location>
        <begin position="19"/>
        <end position="45"/>
    </location>
</feature>
<evidence type="ECO:0000256" key="1">
    <source>
        <dbReference type="SAM" id="MobiDB-lite"/>
    </source>
</evidence>
<reference evidence="2" key="2">
    <citation type="submission" date="2007-03" db="EMBL/GenBank/DDBJ databases">
        <authorList>
            <consortium name="The International Medicago Genome Annotation Group"/>
        </authorList>
    </citation>
    <scope>NUCLEOTIDE SEQUENCE</scope>
</reference>
<name>Q2HRQ2_MEDTR</name>
<gene>
    <name evidence="3" type="ordered locus">MTR_2g049620</name>
    <name evidence="2" type="ORF">MtrDRAFT_AC158464g5v2</name>
</gene>
<protein>
    <submittedName>
        <fullName evidence="2 4">Uncharacterized protein</fullName>
    </submittedName>
</protein>
<dbReference type="EnsemblPlants" id="AES65830">
    <property type="protein sequence ID" value="AES65830"/>
    <property type="gene ID" value="MTR_2g049620"/>
</dbReference>
<accession>Q2HRQ2</accession>
<dbReference type="AlphaFoldDB" id="Q2HRQ2"/>
<dbReference type="PaxDb" id="3880-AES65830"/>